<feature type="chain" id="PRO_5025028073" description="Ice-binding protein C-terminal domain-containing protein" evidence="2">
    <location>
        <begin position="29"/>
        <end position="385"/>
    </location>
</feature>
<dbReference type="Proteomes" id="UP000326837">
    <property type="component" value="Chromosome"/>
</dbReference>
<feature type="compositionally biased region" description="Polar residues" evidence="1">
    <location>
        <begin position="37"/>
        <end position="80"/>
    </location>
</feature>
<dbReference type="GO" id="GO:0000272">
    <property type="term" value="P:polysaccharide catabolic process"/>
    <property type="evidence" value="ECO:0007669"/>
    <property type="project" value="InterPro"/>
</dbReference>
<dbReference type="AlphaFoldDB" id="A0A5K7XMI8"/>
<dbReference type="InterPro" id="IPR018247">
    <property type="entry name" value="EF_Hand_1_Ca_BS"/>
</dbReference>
<accession>A0A5K7XMI8</accession>
<dbReference type="Gene3D" id="1.10.1330.10">
    <property type="entry name" value="Dockerin domain"/>
    <property type="match status" value="1"/>
</dbReference>
<sequence>MRRSLLSSTLVALLTGLLASVAVTPAQAITVTGRGFSNHSHDQFSTTTSAGSPFFTGSTNSSDGTQYTIGPSNGLTGSIRTPNGPGSSPTGSSTTVSGHVSITGNATSVGADAAAGTADDWLNGNGVPAGVTLSYDILFTISSANGMNLITANGNTGNGLAIANTANQNYGNLDAGEQLNFSTITASNYVWGGAPTESFSFTPISTGTTRFTAFRSNSLDIASEGATLSDGTNTWGFGTSTGTVVSNIPITNTLSATFSPAGGDVPLTLKTDVGAWALKGFQLSTPISYDVIAVAPPVNADFNADTFVDGADFLIWQRGYGLATGALLADGDANGDGAVNDLDLAAWNANFGAGPTPPISAVPEPAALTLAGIAILASAAMRRRS</sequence>
<name>A0A5K7XMI8_9BACT</name>
<keyword evidence="2" id="KW-0732">Signal</keyword>
<feature type="domain" description="Ice-binding protein C-terminal" evidence="3">
    <location>
        <begin position="361"/>
        <end position="384"/>
    </location>
</feature>
<proteinExistence type="predicted"/>
<protein>
    <recommendedName>
        <fullName evidence="3">Ice-binding protein C-terminal domain-containing protein</fullName>
    </recommendedName>
</protein>
<evidence type="ECO:0000313" key="4">
    <source>
        <dbReference type="EMBL" id="BBO35833.1"/>
    </source>
</evidence>
<evidence type="ECO:0000313" key="5">
    <source>
        <dbReference type="Proteomes" id="UP000326837"/>
    </source>
</evidence>
<dbReference type="PROSITE" id="PS00018">
    <property type="entry name" value="EF_HAND_1"/>
    <property type="match status" value="1"/>
</dbReference>
<feature type="region of interest" description="Disordered" evidence="1">
    <location>
        <begin position="37"/>
        <end position="101"/>
    </location>
</feature>
<dbReference type="EMBL" id="AP021861">
    <property type="protein sequence ID" value="BBO35833.1"/>
    <property type="molecule type" value="Genomic_DNA"/>
</dbReference>
<evidence type="ECO:0000256" key="2">
    <source>
        <dbReference type="SAM" id="SignalP"/>
    </source>
</evidence>
<evidence type="ECO:0000259" key="3">
    <source>
        <dbReference type="Pfam" id="PF07589"/>
    </source>
</evidence>
<evidence type="ECO:0000256" key="1">
    <source>
        <dbReference type="SAM" id="MobiDB-lite"/>
    </source>
</evidence>
<dbReference type="InterPro" id="IPR013424">
    <property type="entry name" value="Ice-binding_C"/>
</dbReference>
<feature type="compositionally biased region" description="Low complexity" evidence="1">
    <location>
        <begin position="81"/>
        <end position="101"/>
    </location>
</feature>
<keyword evidence="5" id="KW-1185">Reference proteome</keyword>
<reference evidence="5" key="1">
    <citation type="submission" date="2019-10" db="EMBL/GenBank/DDBJ databases">
        <title>Lacipirellula parvula gen. nov., sp. nov., representing a lineage of planctomycetes widespread in freshwater anoxic habitats, and description of the family Lacipirellulaceae.</title>
        <authorList>
            <person name="Dedysh S.N."/>
            <person name="Kulichevskaya I.S."/>
            <person name="Beletsky A.V."/>
            <person name="Rakitin A.L."/>
            <person name="Mardanov A.V."/>
            <person name="Ivanova A.A."/>
            <person name="Saltykova V.X."/>
            <person name="Rijpstra W.I.C."/>
            <person name="Sinninghe Damste J.S."/>
            <person name="Ravin N.V."/>
        </authorList>
    </citation>
    <scope>NUCLEOTIDE SEQUENCE [LARGE SCALE GENOMIC DNA]</scope>
    <source>
        <strain evidence="5">PX69</strain>
    </source>
</reference>
<dbReference type="KEGG" id="lpav:PLANPX_5445"/>
<feature type="signal peptide" evidence="2">
    <location>
        <begin position="1"/>
        <end position="28"/>
    </location>
</feature>
<gene>
    <name evidence="4" type="ORF">PLANPX_5445</name>
</gene>
<dbReference type="RefSeq" id="WP_152101123.1">
    <property type="nucleotide sequence ID" value="NZ_AP021861.1"/>
</dbReference>
<organism evidence="4 5">
    <name type="scientific">Lacipirellula parvula</name>
    <dbReference type="NCBI Taxonomy" id="2650471"/>
    <lineage>
        <taxon>Bacteria</taxon>
        <taxon>Pseudomonadati</taxon>
        <taxon>Planctomycetota</taxon>
        <taxon>Planctomycetia</taxon>
        <taxon>Pirellulales</taxon>
        <taxon>Lacipirellulaceae</taxon>
        <taxon>Lacipirellula</taxon>
    </lineage>
</organism>
<dbReference type="Pfam" id="PF07589">
    <property type="entry name" value="PEP-CTERM"/>
    <property type="match status" value="1"/>
</dbReference>
<dbReference type="InterPro" id="IPR036439">
    <property type="entry name" value="Dockerin_dom_sf"/>
</dbReference>